<feature type="compositionally biased region" description="Polar residues" evidence="1">
    <location>
        <begin position="23"/>
        <end position="37"/>
    </location>
</feature>
<dbReference type="AlphaFoldDB" id="A0A183JAU4"/>
<feature type="compositionally biased region" description="Polar residues" evidence="1">
    <location>
        <begin position="1"/>
        <end position="10"/>
    </location>
</feature>
<dbReference type="Proteomes" id="UP000270296">
    <property type="component" value="Unassembled WGS sequence"/>
</dbReference>
<dbReference type="EMBL" id="UZAM01019690">
    <property type="protein sequence ID" value="VDP53270.1"/>
    <property type="molecule type" value="Genomic_DNA"/>
</dbReference>
<protein>
    <submittedName>
        <fullName evidence="4">RunxI domain-containing protein</fullName>
    </submittedName>
</protein>
<keyword evidence="3" id="KW-1185">Reference proteome</keyword>
<evidence type="ECO:0000313" key="4">
    <source>
        <dbReference type="WBParaSite" id="SBAD_0001340701-mRNA-1"/>
    </source>
</evidence>
<sequence>MTCDESSIHANQHLAFPQDTTRRGSLTQDHVRPSTSAGALWHPLPHPSPSPKAIGMLQDMSPCFSTFSVSPSSAGGGYAAATATAASRTGAVTFQVGPLSDSSSGEISSSGICTLFF</sequence>
<organism evidence="4">
    <name type="scientific">Soboliphyme baturini</name>
    <dbReference type="NCBI Taxonomy" id="241478"/>
    <lineage>
        <taxon>Eukaryota</taxon>
        <taxon>Metazoa</taxon>
        <taxon>Ecdysozoa</taxon>
        <taxon>Nematoda</taxon>
        <taxon>Enoplea</taxon>
        <taxon>Dorylaimia</taxon>
        <taxon>Dioctophymatida</taxon>
        <taxon>Dioctophymatoidea</taxon>
        <taxon>Soboliphymatidae</taxon>
        <taxon>Soboliphyme</taxon>
    </lineage>
</organism>
<gene>
    <name evidence="2" type="ORF">SBAD_LOCUS12992</name>
</gene>
<accession>A0A183JAU4</accession>
<feature type="region of interest" description="Disordered" evidence="1">
    <location>
        <begin position="1"/>
        <end position="53"/>
    </location>
</feature>
<name>A0A183JAU4_9BILA</name>
<proteinExistence type="predicted"/>
<dbReference type="WBParaSite" id="SBAD_0001340701-mRNA-1">
    <property type="protein sequence ID" value="SBAD_0001340701-mRNA-1"/>
    <property type="gene ID" value="SBAD_0001340701"/>
</dbReference>
<evidence type="ECO:0000256" key="1">
    <source>
        <dbReference type="SAM" id="MobiDB-lite"/>
    </source>
</evidence>
<evidence type="ECO:0000313" key="3">
    <source>
        <dbReference type="Proteomes" id="UP000270296"/>
    </source>
</evidence>
<reference evidence="4" key="1">
    <citation type="submission" date="2016-06" db="UniProtKB">
        <authorList>
            <consortium name="WormBaseParasite"/>
        </authorList>
    </citation>
    <scope>IDENTIFICATION</scope>
</reference>
<reference evidence="2 3" key="2">
    <citation type="submission" date="2018-11" db="EMBL/GenBank/DDBJ databases">
        <authorList>
            <consortium name="Pathogen Informatics"/>
        </authorList>
    </citation>
    <scope>NUCLEOTIDE SEQUENCE [LARGE SCALE GENOMIC DNA]</scope>
</reference>
<evidence type="ECO:0000313" key="2">
    <source>
        <dbReference type="EMBL" id="VDP53270.1"/>
    </source>
</evidence>